<accession>A0A075R6F6</accession>
<comment type="similarity">
    <text evidence="2">Belongs to the FAD-binding oxidoreductase/transferase type 4 family.</text>
</comment>
<dbReference type="STRING" id="1042163.BRLA_c008490"/>
<feature type="domain" description="FAD-binding PCMH-type" evidence="8">
    <location>
        <begin position="34"/>
        <end position="211"/>
    </location>
</feature>
<dbReference type="InterPro" id="IPR016171">
    <property type="entry name" value="Vanillyl_alc_oxidase_C-sub2"/>
</dbReference>
<dbReference type="PANTHER" id="PTHR11748">
    <property type="entry name" value="D-LACTATE DEHYDROGENASE"/>
    <property type="match status" value="1"/>
</dbReference>
<dbReference type="Gene3D" id="3.30.70.2740">
    <property type="match status" value="1"/>
</dbReference>
<sequence length="453" mass="49612">MNDLNDLRQLFRDDQVSISESVLELHSKDESYHTPVLPDVVVFPESREDVSRLLAFANDRELTVVPFGSGSSLEGHVIPVKKGISLDFQRMNRILEIRPDDLLIRVQPGITRTQVNKELKKYGLFFSVDPGADATLGGMAATNASGTTAVRYGVMRDQVRDLEVVLADGSIIHTGGLAAKSSSGYHLNGLFVGSEGTLGVFTELTLRVYGIPEEMMAVRATFPDVESAVQTAVTILSVGIPVAKMELVDELSIQKMNRHKNTSYEVTPTLFLEFHGNTAGLMQDAQFARELALEKGCLHFQQEIDSKARAQLWEARHHLYYAFAHSVPGKRVMTTDVCVPLSELAGAVRNAQQVVQELNFEGGVVGHIGDGNYHTLLLLNPLDSEELARAEAANTRIVEYALARGGTCTGEHGVGLGKRKYQQTEHGEAFHSMLAVKKAFDPKGILNPGKIFS</sequence>
<dbReference type="InterPro" id="IPR004113">
    <property type="entry name" value="FAD-bd_oxidored_4_C"/>
</dbReference>
<evidence type="ECO:0000256" key="2">
    <source>
        <dbReference type="ARBA" id="ARBA00008000"/>
    </source>
</evidence>
<dbReference type="InterPro" id="IPR016166">
    <property type="entry name" value="FAD-bd_PCMH"/>
</dbReference>
<organism evidence="9 10">
    <name type="scientific">Brevibacillus laterosporus LMG 15441</name>
    <dbReference type="NCBI Taxonomy" id="1042163"/>
    <lineage>
        <taxon>Bacteria</taxon>
        <taxon>Bacillati</taxon>
        <taxon>Bacillota</taxon>
        <taxon>Bacilli</taxon>
        <taxon>Bacillales</taxon>
        <taxon>Paenibacillaceae</taxon>
        <taxon>Brevibacillus</taxon>
    </lineage>
</organism>
<evidence type="ECO:0000313" key="10">
    <source>
        <dbReference type="Proteomes" id="UP000005850"/>
    </source>
</evidence>
<dbReference type="SUPFAM" id="SSF56176">
    <property type="entry name" value="FAD-binding/transporter-associated domain-like"/>
    <property type="match status" value="1"/>
</dbReference>
<dbReference type="GO" id="GO:1903457">
    <property type="term" value="P:lactate catabolic process"/>
    <property type="evidence" value="ECO:0007669"/>
    <property type="project" value="TreeGrafter"/>
</dbReference>
<dbReference type="PROSITE" id="PS51387">
    <property type="entry name" value="FAD_PCMH"/>
    <property type="match status" value="1"/>
</dbReference>
<dbReference type="PANTHER" id="PTHR11748:SF111">
    <property type="entry name" value="D-LACTATE DEHYDROGENASE, MITOCHONDRIAL-RELATED"/>
    <property type="match status" value="1"/>
</dbReference>
<dbReference type="InterPro" id="IPR036318">
    <property type="entry name" value="FAD-bd_PCMH-like_sf"/>
</dbReference>
<dbReference type="Proteomes" id="UP000005850">
    <property type="component" value="Chromosome"/>
</dbReference>
<dbReference type="EMBL" id="CP007806">
    <property type="protein sequence ID" value="AIG25190.1"/>
    <property type="molecule type" value="Genomic_DNA"/>
</dbReference>
<dbReference type="GO" id="GO:0004458">
    <property type="term" value="F:D-lactate dehydrogenase (cytochrome) activity"/>
    <property type="evidence" value="ECO:0007669"/>
    <property type="project" value="UniProtKB-EC"/>
</dbReference>
<gene>
    <name evidence="9" type="ORF">BRLA_c008490</name>
</gene>
<keyword evidence="6" id="KW-0560">Oxidoreductase</keyword>
<dbReference type="GO" id="GO:0008720">
    <property type="term" value="F:D-lactate dehydrogenase (NAD+) activity"/>
    <property type="evidence" value="ECO:0007669"/>
    <property type="project" value="TreeGrafter"/>
</dbReference>
<reference evidence="9 10" key="1">
    <citation type="journal article" date="2011" name="J. Bacteriol.">
        <title>Genome sequence of Brevibacillus laterosporus LMG 15441, a pathogen of invertebrates.</title>
        <authorList>
            <person name="Djukic M."/>
            <person name="Poehlein A."/>
            <person name="Thurmer A."/>
            <person name="Daniel R."/>
        </authorList>
    </citation>
    <scope>NUCLEOTIDE SEQUENCE [LARGE SCALE GENOMIC DNA]</scope>
    <source>
        <strain evidence="9 10">LMG 15441</strain>
    </source>
</reference>
<keyword evidence="4" id="KW-0274">FAD</keyword>
<dbReference type="Gene3D" id="1.10.45.10">
    <property type="entry name" value="Vanillyl-alcohol Oxidase, Chain A, domain 4"/>
    <property type="match status" value="1"/>
</dbReference>
<dbReference type="EC" id="1.1.2.4" evidence="7"/>
<evidence type="ECO:0000256" key="1">
    <source>
        <dbReference type="ARBA" id="ARBA00001974"/>
    </source>
</evidence>
<dbReference type="RefSeq" id="WP_003335308.1">
    <property type="nucleotide sequence ID" value="NZ_CP007806.1"/>
</dbReference>
<dbReference type="AlphaFoldDB" id="A0A075R6F6"/>
<dbReference type="Pfam" id="PF01565">
    <property type="entry name" value="FAD_binding_4"/>
    <property type="match status" value="1"/>
</dbReference>
<dbReference type="FunFam" id="3.30.70.2740:FF:000001">
    <property type="entry name" value="D-lactate dehydrogenase mitochondrial"/>
    <property type="match status" value="1"/>
</dbReference>
<evidence type="ECO:0000313" key="9">
    <source>
        <dbReference type="EMBL" id="AIG25190.1"/>
    </source>
</evidence>
<evidence type="ECO:0000256" key="7">
    <source>
        <dbReference type="ARBA" id="ARBA00038897"/>
    </source>
</evidence>
<keyword evidence="5" id="KW-0809">Transit peptide</keyword>
<proteinExistence type="inferred from homology"/>
<dbReference type="GO" id="GO:0071949">
    <property type="term" value="F:FAD binding"/>
    <property type="evidence" value="ECO:0007669"/>
    <property type="project" value="InterPro"/>
</dbReference>
<evidence type="ECO:0000256" key="6">
    <source>
        <dbReference type="ARBA" id="ARBA00023002"/>
    </source>
</evidence>
<keyword evidence="3" id="KW-0285">Flavoprotein</keyword>
<dbReference type="FunFam" id="1.10.45.10:FF:000001">
    <property type="entry name" value="D-lactate dehydrogenase mitochondrial"/>
    <property type="match status" value="1"/>
</dbReference>
<name>A0A075R6F6_BRELA</name>
<evidence type="ECO:0000259" key="8">
    <source>
        <dbReference type="PROSITE" id="PS51387"/>
    </source>
</evidence>
<evidence type="ECO:0000256" key="5">
    <source>
        <dbReference type="ARBA" id="ARBA00022946"/>
    </source>
</evidence>
<dbReference type="HOGENOM" id="CLU_017779_3_0_9"/>
<dbReference type="KEGG" id="blr:BRLA_c008490"/>
<dbReference type="InterPro" id="IPR006094">
    <property type="entry name" value="Oxid_FAD_bind_N"/>
</dbReference>
<dbReference type="Pfam" id="PF02913">
    <property type="entry name" value="FAD-oxidase_C"/>
    <property type="match status" value="1"/>
</dbReference>
<evidence type="ECO:0000256" key="4">
    <source>
        <dbReference type="ARBA" id="ARBA00022827"/>
    </source>
</evidence>
<dbReference type="InterPro" id="IPR016169">
    <property type="entry name" value="FAD-bd_PCMH_sub2"/>
</dbReference>
<keyword evidence="10" id="KW-1185">Reference proteome</keyword>
<dbReference type="FunFam" id="3.30.465.10:FF:000016">
    <property type="entry name" value="probable D-lactate dehydrogenase, mitochondrial"/>
    <property type="match status" value="1"/>
</dbReference>
<dbReference type="SUPFAM" id="SSF55103">
    <property type="entry name" value="FAD-linked oxidases, C-terminal domain"/>
    <property type="match status" value="1"/>
</dbReference>
<comment type="cofactor">
    <cofactor evidence="1">
        <name>FAD</name>
        <dbReference type="ChEBI" id="CHEBI:57692"/>
    </cofactor>
</comment>
<dbReference type="eggNOG" id="COG0277">
    <property type="taxonomic scope" value="Bacteria"/>
</dbReference>
<dbReference type="InterPro" id="IPR016164">
    <property type="entry name" value="FAD-linked_Oxase-like_C"/>
</dbReference>
<evidence type="ECO:0000256" key="3">
    <source>
        <dbReference type="ARBA" id="ARBA00022630"/>
    </source>
</evidence>
<dbReference type="Gene3D" id="3.30.465.10">
    <property type="match status" value="1"/>
</dbReference>
<protein>
    <recommendedName>
        <fullName evidence="7">D-lactate dehydrogenase (cytochrome)</fullName>
        <ecNumber evidence="7">1.1.2.4</ecNumber>
    </recommendedName>
</protein>